<dbReference type="Proteomes" id="UP001591681">
    <property type="component" value="Unassembled WGS sequence"/>
</dbReference>
<organism evidence="14 15">
    <name type="scientific">Coilia grayii</name>
    <name type="common">Gray's grenadier anchovy</name>
    <dbReference type="NCBI Taxonomy" id="363190"/>
    <lineage>
        <taxon>Eukaryota</taxon>
        <taxon>Metazoa</taxon>
        <taxon>Chordata</taxon>
        <taxon>Craniata</taxon>
        <taxon>Vertebrata</taxon>
        <taxon>Euteleostomi</taxon>
        <taxon>Actinopterygii</taxon>
        <taxon>Neopterygii</taxon>
        <taxon>Teleostei</taxon>
        <taxon>Clupei</taxon>
        <taxon>Clupeiformes</taxon>
        <taxon>Clupeoidei</taxon>
        <taxon>Engraulidae</taxon>
        <taxon>Coilinae</taxon>
        <taxon>Coilia</taxon>
    </lineage>
</organism>
<dbReference type="Pfam" id="PF00307">
    <property type="entry name" value="CH"/>
    <property type="match status" value="1"/>
</dbReference>
<reference evidence="14 15" key="1">
    <citation type="submission" date="2024-09" db="EMBL/GenBank/DDBJ databases">
        <title>A chromosome-level genome assembly of Gray's grenadier anchovy, Coilia grayii.</title>
        <authorList>
            <person name="Fu Z."/>
        </authorList>
    </citation>
    <scope>NUCLEOTIDE SEQUENCE [LARGE SCALE GENOMIC DNA]</scope>
    <source>
        <strain evidence="14">G4</strain>
        <tissue evidence="14">Muscle</tissue>
    </source>
</reference>
<evidence type="ECO:0000256" key="8">
    <source>
        <dbReference type="PROSITE-ProRule" id="PRU00125"/>
    </source>
</evidence>
<evidence type="ECO:0000313" key="15">
    <source>
        <dbReference type="Proteomes" id="UP001591681"/>
    </source>
</evidence>
<dbReference type="GO" id="GO:0046872">
    <property type="term" value="F:metal ion binding"/>
    <property type="evidence" value="ECO:0007669"/>
    <property type="project" value="UniProtKB-KW"/>
</dbReference>
<feature type="compositionally biased region" description="Polar residues" evidence="10">
    <location>
        <begin position="328"/>
        <end position="344"/>
    </location>
</feature>
<evidence type="ECO:0000256" key="5">
    <source>
        <dbReference type="ARBA" id="ARBA00022833"/>
    </source>
</evidence>
<keyword evidence="15" id="KW-1185">Reference proteome</keyword>
<dbReference type="InterPro" id="IPR036872">
    <property type="entry name" value="CH_dom_sf"/>
</dbReference>
<comment type="caution">
    <text evidence="14">The sequence shown here is derived from an EMBL/GenBank/DDBJ whole genome shotgun (WGS) entry which is preliminary data.</text>
</comment>
<feature type="compositionally biased region" description="Polar residues" evidence="10">
    <location>
        <begin position="668"/>
        <end position="678"/>
    </location>
</feature>
<evidence type="ECO:0000256" key="6">
    <source>
        <dbReference type="ARBA" id="ARBA00023038"/>
    </source>
</evidence>
<dbReference type="GO" id="GO:0005768">
    <property type="term" value="C:endosome"/>
    <property type="evidence" value="ECO:0007669"/>
    <property type="project" value="UniProtKB-SubCell"/>
</dbReference>
<feature type="region of interest" description="Disordered" evidence="10">
    <location>
        <begin position="624"/>
        <end position="643"/>
    </location>
</feature>
<dbReference type="Pfam" id="PF00412">
    <property type="entry name" value="LIM"/>
    <property type="match status" value="1"/>
</dbReference>
<feature type="compositionally biased region" description="Pro residues" evidence="10">
    <location>
        <begin position="362"/>
        <end position="371"/>
    </location>
</feature>
<name>A0ABD1KP66_9TELE</name>
<feature type="domain" description="LIM zinc-binding" evidence="12">
    <location>
        <begin position="157"/>
        <end position="220"/>
    </location>
</feature>
<feature type="compositionally biased region" description="Low complexity" evidence="10">
    <location>
        <begin position="679"/>
        <end position="689"/>
    </location>
</feature>
<dbReference type="Gene3D" id="1.10.418.10">
    <property type="entry name" value="Calponin-like domain"/>
    <property type="match status" value="1"/>
</dbReference>
<feature type="region of interest" description="Disordered" evidence="10">
    <location>
        <begin position="668"/>
        <end position="689"/>
    </location>
</feature>
<evidence type="ECO:0000256" key="7">
    <source>
        <dbReference type="ARBA" id="ARBA00023054"/>
    </source>
</evidence>
<dbReference type="Pfam" id="PF12130">
    <property type="entry name" value="bMERB_dom"/>
    <property type="match status" value="1"/>
</dbReference>
<feature type="region of interest" description="Disordered" evidence="10">
    <location>
        <begin position="224"/>
        <end position="545"/>
    </location>
</feature>
<dbReference type="SMART" id="SM00132">
    <property type="entry name" value="LIM"/>
    <property type="match status" value="1"/>
</dbReference>
<gene>
    <name evidence="14" type="ORF">ACEWY4_002724</name>
</gene>
<dbReference type="PANTHER" id="PTHR23167">
    <property type="entry name" value="CALPONIN HOMOLOGY DOMAIN-CONTAINING PROTEIN DDB_G0272472-RELATED"/>
    <property type="match status" value="1"/>
</dbReference>
<feature type="compositionally biased region" description="Basic and acidic residues" evidence="10">
    <location>
        <begin position="274"/>
        <end position="290"/>
    </location>
</feature>
<dbReference type="InterPro" id="IPR022735">
    <property type="entry name" value="bMERB_dom"/>
</dbReference>
<dbReference type="InterPro" id="IPR001715">
    <property type="entry name" value="CH_dom"/>
</dbReference>
<dbReference type="SUPFAM" id="SSF57716">
    <property type="entry name" value="Glucocorticoid receptor-like (DNA-binding domain)"/>
    <property type="match status" value="1"/>
</dbReference>
<dbReference type="InterPro" id="IPR050540">
    <property type="entry name" value="F-actin_Monoox_Mical"/>
</dbReference>
<dbReference type="SMART" id="SM00033">
    <property type="entry name" value="CH"/>
    <property type="match status" value="1"/>
</dbReference>
<proteinExistence type="predicted"/>
<evidence type="ECO:0000256" key="1">
    <source>
        <dbReference type="ARBA" id="ARBA00004177"/>
    </source>
</evidence>
<evidence type="ECO:0000256" key="4">
    <source>
        <dbReference type="ARBA" id="ARBA00022753"/>
    </source>
</evidence>
<evidence type="ECO:0000313" key="14">
    <source>
        <dbReference type="EMBL" id="KAL2100963.1"/>
    </source>
</evidence>
<comment type="subcellular location">
    <subcellularLocation>
        <location evidence="1">Endosome</location>
    </subcellularLocation>
</comment>
<dbReference type="SUPFAM" id="SSF47576">
    <property type="entry name" value="Calponin-homology domain, CH-domain"/>
    <property type="match status" value="1"/>
</dbReference>
<dbReference type="PROSITE" id="PS00478">
    <property type="entry name" value="LIM_DOMAIN_1"/>
    <property type="match status" value="1"/>
</dbReference>
<feature type="compositionally biased region" description="Basic residues" evidence="10">
    <location>
        <begin position="950"/>
        <end position="960"/>
    </location>
</feature>
<feature type="compositionally biased region" description="Basic and acidic residues" evidence="10">
    <location>
        <begin position="375"/>
        <end position="387"/>
    </location>
</feature>
<keyword evidence="2" id="KW-0597">Phosphoprotein</keyword>
<dbReference type="PANTHER" id="PTHR23167:SF89">
    <property type="entry name" value="MICAL-LIKE PROTEIN 1"/>
    <property type="match status" value="1"/>
</dbReference>
<keyword evidence="3 8" id="KW-0479">Metal-binding</keyword>
<evidence type="ECO:0008006" key="16">
    <source>
        <dbReference type="Google" id="ProtNLM"/>
    </source>
</evidence>
<evidence type="ECO:0000256" key="9">
    <source>
        <dbReference type="SAM" id="Coils"/>
    </source>
</evidence>
<keyword evidence="7 9" id="KW-0175">Coiled coil</keyword>
<keyword evidence="5 8" id="KW-0862">Zinc</keyword>
<dbReference type="AlphaFoldDB" id="A0ABD1KP66"/>
<evidence type="ECO:0000259" key="12">
    <source>
        <dbReference type="PROSITE" id="PS50023"/>
    </source>
</evidence>
<dbReference type="SMART" id="SM01203">
    <property type="entry name" value="DUF3585"/>
    <property type="match status" value="1"/>
</dbReference>
<dbReference type="PROSITE" id="PS51848">
    <property type="entry name" value="BMERB"/>
    <property type="match status" value="1"/>
</dbReference>
<dbReference type="FunFam" id="1.10.418.10:FF:000023">
    <property type="entry name" value="EH domain-binding protein 1 isoform X1"/>
    <property type="match status" value="1"/>
</dbReference>
<evidence type="ECO:0000259" key="13">
    <source>
        <dbReference type="PROSITE" id="PS51848"/>
    </source>
</evidence>
<dbReference type="Gene3D" id="2.10.110.10">
    <property type="entry name" value="Cysteine Rich Protein"/>
    <property type="match status" value="1"/>
</dbReference>
<evidence type="ECO:0000256" key="2">
    <source>
        <dbReference type="ARBA" id="ARBA00022553"/>
    </source>
</evidence>
<feature type="domain" description="BMERB" evidence="13">
    <location>
        <begin position="763"/>
        <end position="910"/>
    </location>
</feature>
<dbReference type="PROSITE" id="PS50021">
    <property type="entry name" value="CH"/>
    <property type="match status" value="1"/>
</dbReference>
<evidence type="ECO:0000256" key="3">
    <source>
        <dbReference type="ARBA" id="ARBA00022723"/>
    </source>
</evidence>
<accession>A0ABD1KP66</accession>
<feature type="compositionally biased region" description="Basic and acidic residues" evidence="10">
    <location>
        <begin position="303"/>
        <end position="322"/>
    </location>
</feature>
<feature type="compositionally biased region" description="Polar residues" evidence="10">
    <location>
        <begin position="495"/>
        <end position="509"/>
    </location>
</feature>
<protein>
    <recommendedName>
        <fullName evidence="16">MICAL-like protein 1</fullName>
    </recommendedName>
</protein>
<feature type="compositionally biased region" description="Basic and acidic residues" evidence="10">
    <location>
        <begin position="248"/>
        <end position="261"/>
    </location>
</feature>
<feature type="domain" description="Calponin-homology (CH)" evidence="11">
    <location>
        <begin position="1"/>
        <end position="107"/>
    </location>
</feature>
<evidence type="ECO:0000256" key="10">
    <source>
        <dbReference type="SAM" id="MobiDB-lite"/>
    </source>
</evidence>
<feature type="compositionally biased region" description="Polar residues" evidence="10">
    <location>
        <begin position="398"/>
        <end position="409"/>
    </location>
</feature>
<dbReference type="InterPro" id="IPR001781">
    <property type="entry name" value="Znf_LIM"/>
</dbReference>
<feature type="coiled-coil region" evidence="9">
    <location>
        <begin position="774"/>
        <end position="808"/>
    </location>
</feature>
<evidence type="ECO:0000259" key="11">
    <source>
        <dbReference type="PROSITE" id="PS50021"/>
    </source>
</evidence>
<dbReference type="PROSITE" id="PS50023">
    <property type="entry name" value="LIM_DOMAIN_2"/>
    <property type="match status" value="1"/>
</dbReference>
<feature type="compositionally biased region" description="Polar residues" evidence="10">
    <location>
        <begin position="517"/>
        <end position="536"/>
    </location>
</feature>
<sequence length="960" mass="105317">MGSQELLQEWCRLQCINYSNVEIKDLTTSFKDGLAFCAIIHKHRPDLLDFHSLSKDRGYENNCLAFEVAETHLGIPAMLDPADMVSVGVPDRLSVITYLSQYFIYFTKSSDAGFSNFLTPGLPNTCKAGKKELLISEAVHLPNVKVTNTSGEKAPAHLCSACQQLVHLVQRQLVDGKLYHRSCFRCSQCSSTLFPGSYKTDNGTGSLLCSDLCLQKTNGLPKLHNPADLGGPQEAKTQDVPSVSTGLVEKHTLEVDEEKGSENQLPENKNGQIVRDEQYSKTSEEHDNAKKSASAKQTGQVAVKEEKETPEKEKVMDNEKKRPGVSAGTGSSPTLAEKPGTNSRPVPAPRRAKAQPQEPSTSNPPWPPPRARPAKAVDRSKSEDHANKTTLKPGEESPSLSRSSDQGGESQKPKSAPWMDLIHPGPWTKLPPVPVPRHPSRSSSVPFLSVMWSRQKATHLSPGNPFDEDDTCEDPQGSHGGTWAACPEGDESHKTQSPVVTTSHTTSRGTDGPGEASDSQTSKTDSPQTAQCTNTAPECKGESVSPKTGAVCLAEDSNSPGHCHFAKANTQANVAQTDWRAEANGKANGAQPTCPSGVSDSAETAGSVCLLKLAKAVTVPEASRLDSCAGRSELESSPKSALASLPRTISEADVCQEQDPPTCVSELQLPSQQQNRPGSTSSSLSGSFSDLNITHHSDSTCLLASDGPLTKKKPELPIKPNIDKRICKENPFDRAATLAEIPSASSTISTKAAAPGHGFPLIKRKVQSDQHTLGKDLQTERGELNRRLDGLEQKGVELEKSLRNCHNEKEDDLLVNWFTLIHEKHMLVRRDAELVYLAKQQSLEERQSDVEYELRCLFNKPERDWSQDDKAREKQLMEDLVTVIEQRNQIINSLDQDRQREQEEDMLLEDMMKRRDFQRPSGHDQKIFSGKFKPMKILKQLSHKTESKKGKTKTPLKKKN</sequence>
<keyword evidence="4" id="KW-0967">Endosome</keyword>
<feature type="compositionally biased region" description="Polar residues" evidence="10">
    <location>
        <begin position="262"/>
        <end position="271"/>
    </location>
</feature>
<feature type="region of interest" description="Disordered" evidence="10">
    <location>
        <begin position="939"/>
        <end position="960"/>
    </location>
</feature>
<keyword evidence="6 8" id="KW-0440">LIM domain</keyword>
<dbReference type="EMBL" id="JBHFQA010000003">
    <property type="protein sequence ID" value="KAL2100963.1"/>
    <property type="molecule type" value="Genomic_DNA"/>
</dbReference>